<dbReference type="AlphaFoldDB" id="A0A0A9H0I3"/>
<proteinExistence type="predicted"/>
<accession>A0A0A9H0I3</accession>
<evidence type="ECO:0000313" key="1">
    <source>
        <dbReference type="EMBL" id="JAE28346.1"/>
    </source>
</evidence>
<organism evidence="1">
    <name type="scientific">Arundo donax</name>
    <name type="common">Giant reed</name>
    <name type="synonym">Donax arundinaceus</name>
    <dbReference type="NCBI Taxonomy" id="35708"/>
    <lineage>
        <taxon>Eukaryota</taxon>
        <taxon>Viridiplantae</taxon>
        <taxon>Streptophyta</taxon>
        <taxon>Embryophyta</taxon>
        <taxon>Tracheophyta</taxon>
        <taxon>Spermatophyta</taxon>
        <taxon>Magnoliopsida</taxon>
        <taxon>Liliopsida</taxon>
        <taxon>Poales</taxon>
        <taxon>Poaceae</taxon>
        <taxon>PACMAD clade</taxon>
        <taxon>Arundinoideae</taxon>
        <taxon>Arundineae</taxon>
        <taxon>Arundo</taxon>
    </lineage>
</organism>
<sequence length="46" mass="5197">MSLTLSDSDSDLLSFSPNHFHAKKMKTHVCFVHLSVIPHNLFNKAT</sequence>
<reference evidence="1" key="1">
    <citation type="submission" date="2014-09" db="EMBL/GenBank/DDBJ databases">
        <authorList>
            <person name="Magalhaes I.L.F."/>
            <person name="Oliveira U."/>
            <person name="Santos F.R."/>
            <person name="Vidigal T.H.D.A."/>
            <person name="Brescovit A.D."/>
            <person name="Santos A.J."/>
        </authorList>
    </citation>
    <scope>NUCLEOTIDE SEQUENCE</scope>
    <source>
        <tissue evidence="1">Shoot tissue taken approximately 20 cm above the soil surface</tissue>
    </source>
</reference>
<protein>
    <submittedName>
        <fullName evidence="1">Uncharacterized protein</fullName>
    </submittedName>
</protein>
<name>A0A0A9H0I3_ARUDO</name>
<dbReference type="EMBL" id="GBRH01169550">
    <property type="protein sequence ID" value="JAE28346.1"/>
    <property type="molecule type" value="Transcribed_RNA"/>
</dbReference>
<reference evidence="1" key="2">
    <citation type="journal article" date="2015" name="Data Brief">
        <title>Shoot transcriptome of the giant reed, Arundo donax.</title>
        <authorList>
            <person name="Barrero R.A."/>
            <person name="Guerrero F.D."/>
            <person name="Moolhuijzen P."/>
            <person name="Goolsby J.A."/>
            <person name="Tidwell J."/>
            <person name="Bellgard S.E."/>
            <person name="Bellgard M.I."/>
        </authorList>
    </citation>
    <scope>NUCLEOTIDE SEQUENCE</scope>
    <source>
        <tissue evidence="1">Shoot tissue taken approximately 20 cm above the soil surface</tissue>
    </source>
</reference>